<feature type="domain" description="PTS EIIB type-3" evidence="18">
    <location>
        <begin position="1"/>
        <end position="105"/>
    </location>
</feature>
<dbReference type="PROSITE" id="PS51100">
    <property type="entry name" value="PTS_EIIB_TYPE_3"/>
    <property type="match status" value="1"/>
</dbReference>
<dbReference type="PANTHER" id="PTHR33989">
    <property type="match status" value="1"/>
</dbReference>
<dbReference type="CDD" id="cd05564">
    <property type="entry name" value="PTS_IIB_chitobiose_lichenan"/>
    <property type="match status" value="1"/>
</dbReference>
<evidence type="ECO:0000313" key="21">
    <source>
        <dbReference type="Proteomes" id="UP001230220"/>
    </source>
</evidence>
<feature type="transmembrane region" description="Helical" evidence="17">
    <location>
        <begin position="252"/>
        <end position="273"/>
    </location>
</feature>
<dbReference type="Pfam" id="PF02302">
    <property type="entry name" value="PTS_IIB"/>
    <property type="match status" value="1"/>
</dbReference>
<feature type="transmembrane region" description="Helical" evidence="17">
    <location>
        <begin position="159"/>
        <end position="178"/>
    </location>
</feature>
<evidence type="ECO:0000256" key="3">
    <source>
        <dbReference type="ARBA" id="ARBA00020834"/>
    </source>
</evidence>
<dbReference type="PROSITE" id="PS51105">
    <property type="entry name" value="PTS_EIIC_TYPE_3"/>
    <property type="match status" value="1"/>
</dbReference>
<comment type="subcellular location">
    <subcellularLocation>
        <location evidence="1">Cell membrane</location>
        <topology evidence="1">Multi-pass membrane protein</topology>
    </subcellularLocation>
</comment>
<evidence type="ECO:0000256" key="5">
    <source>
        <dbReference type="ARBA" id="ARBA00022475"/>
    </source>
</evidence>
<feature type="transmembrane region" description="Helical" evidence="17">
    <location>
        <begin position="190"/>
        <end position="209"/>
    </location>
</feature>
<evidence type="ECO:0000256" key="15">
    <source>
        <dbReference type="ARBA" id="ARBA00048444"/>
    </source>
</evidence>
<dbReference type="InterPro" id="IPR013012">
    <property type="entry name" value="PTS_EIIB_3"/>
</dbReference>
<keyword evidence="12 17" id="KW-1133">Transmembrane helix</keyword>
<dbReference type="PANTHER" id="PTHR33989:SF4">
    <property type="entry name" value="PTS SYSTEM N,N'-DIACETYLCHITOBIOSE-SPECIFIC EIIC COMPONENT"/>
    <property type="match status" value="1"/>
</dbReference>
<gene>
    <name evidence="20" type="ORF">J2S15_003840</name>
</gene>
<evidence type="ECO:0000259" key="18">
    <source>
        <dbReference type="PROSITE" id="PS51100"/>
    </source>
</evidence>
<keyword evidence="4" id="KW-0813">Transport</keyword>
<keyword evidence="21" id="KW-1185">Reference proteome</keyword>
<evidence type="ECO:0000256" key="4">
    <source>
        <dbReference type="ARBA" id="ARBA00022448"/>
    </source>
</evidence>
<evidence type="ECO:0000256" key="6">
    <source>
        <dbReference type="ARBA" id="ARBA00022553"/>
    </source>
</evidence>
<comment type="catalytic activity">
    <reaction evidence="15">
        <text>lactose(out) + N(pros)-phospho-L-histidyl-[protein] = lactose 6-phosphate(in) + L-histidyl-[protein]</text>
        <dbReference type="Rhea" id="RHEA:42400"/>
        <dbReference type="Rhea" id="RHEA-COMP:9745"/>
        <dbReference type="Rhea" id="RHEA-COMP:9746"/>
        <dbReference type="ChEBI" id="CHEBI:17716"/>
        <dbReference type="ChEBI" id="CHEBI:29979"/>
        <dbReference type="ChEBI" id="CHEBI:64837"/>
        <dbReference type="ChEBI" id="CHEBI:79080"/>
        <dbReference type="EC" id="2.7.1.207"/>
    </reaction>
</comment>
<evidence type="ECO:0000256" key="12">
    <source>
        <dbReference type="ARBA" id="ARBA00022989"/>
    </source>
</evidence>
<organism evidence="20 21">
    <name type="scientific">Breznakia pachnodae</name>
    <dbReference type="NCBI Taxonomy" id="265178"/>
    <lineage>
        <taxon>Bacteria</taxon>
        <taxon>Bacillati</taxon>
        <taxon>Bacillota</taxon>
        <taxon>Erysipelotrichia</taxon>
        <taxon>Erysipelotrichales</taxon>
        <taxon>Erysipelotrichaceae</taxon>
        <taxon>Breznakia</taxon>
    </lineage>
</organism>
<evidence type="ECO:0000256" key="16">
    <source>
        <dbReference type="PROSITE-ProRule" id="PRU00423"/>
    </source>
</evidence>
<keyword evidence="5" id="KW-1003">Cell membrane</keyword>
<feature type="transmembrane region" description="Helical" evidence="17">
    <location>
        <begin position="393"/>
        <end position="412"/>
    </location>
</feature>
<dbReference type="EC" id="2.7.1.207" evidence="2"/>
<dbReference type="EMBL" id="JAUSUR010000009">
    <property type="protein sequence ID" value="MDQ0363079.1"/>
    <property type="molecule type" value="Genomic_DNA"/>
</dbReference>
<keyword evidence="8" id="KW-0808">Transferase</keyword>
<keyword evidence="10 17" id="KW-0812">Transmembrane</keyword>
<evidence type="ECO:0000256" key="17">
    <source>
        <dbReference type="SAM" id="Phobius"/>
    </source>
</evidence>
<keyword evidence="7" id="KW-0762">Sugar transport</keyword>
<dbReference type="RefSeq" id="WP_307411611.1">
    <property type="nucleotide sequence ID" value="NZ_JAUSUR010000009.1"/>
</dbReference>
<name>A0ABU0E8M8_9FIRM</name>
<feature type="transmembrane region" description="Helical" evidence="17">
    <location>
        <begin position="487"/>
        <end position="516"/>
    </location>
</feature>
<feature type="modified residue" description="Phosphocysteine; by EIIA" evidence="16">
    <location>
        <position position="7"/>
    </location>
</feature>
<sequence>MKILLVCGAGASSGFMAQSMRKAAKKRGLEVEIIARSDAEMLENISDASILLVGPHLAYNKEGIERDISRFGIPVMFIDKEIYGSLDGEAALESALQKMDEYGSTDKKKVTTNAKDNKKVIEEKQDNKKGFFNWVNNSLAPKLNNICKNHYIASIQESIMSVLPMIMVGSISSIVGVMRNFWDWVPDVSLLNTFSFGLIAIFIAFLIPLKVLEKKSYQKLKLSASVTSVAVFFLIVMPEFNDGTISFVQDKIGTGGMIVSVFVGIFVSFIFSFASKHSLFKEETSMPDIVVTWVDAMLPAIVCLTLGILCYNYQFDIYAIIRSAFEPIASIGQTLPGFVLISFLTCFLYSFGFTWILFPIVWAIWMDGIAANAAAVAIGEAATNITLMESFHGIMYIGGQGATLTLVILMIFSKSKRLSAIGKVTIVPSIFNINEPVVFGAPVVWNPLLMIPLWLNSIVLPLITYFVFMIGLVPIPHQPFQLWYLPIYIQSYFATGSVAGVILCLFLTAVSFMIWLPFFKSYEKEEVLKEKQAEIEQKYS</sequence>
<evidence type="ECO:0000256" key="2">
    <source>
        <dbReference type="ARBA" id="ARBA00012802"/>
    </source>
</evidence>
<evidence type="ECO:0000256" key="7">
    <source>
        <dbReference type="ARBA" id="ARBA00022597"/>
    </source>
</evidence>
<dbReference type="InterPro" id="IPR003501">
    <property type="entry name" value="PTS_EIIB_2/3"/>
</dbReference>
<keyword evidence="11" id="KW-0418">Kinase</keyword>
<accession>A0ABU0E8M8</accession>
<feature type="transmembrane region" description="Helical" evidence="17">
    <location>
        <begin position="334"/>
        <end position="358"/>
    </location>
</feature>
<proteinExistence type="predicted"/>
<keyword evidence="6" id="KW-0597">Phosphoprotein</keyword>
<evidence type="ECO:0000256" key="11">
    <source>
        <dbReference type="ARBA" id="ARBA00022777"/>
    </source>
</evidence>
<feature type="transmembrane region" description="Helical" evidence="17">
    <location>
        <begin position="451"/>
        <end position="475"/>
    </location>
</feature>
<keyword evidence="9" id="KW-0598">Phosphotransferase system</keyword>
<evidence type="ECO:0000256" key="10">
    <source>
        <dbReference type="ARBA" id="ARBA00022692"/>
    </source>
</evidence>
<dbReference type="InterPro" id="IPR004501">
    <property type="entry name" value="PTS_EIIC_3"/>
</dbReference>
<feature type="transmembrane region" description="Helical" evidence="17">
    <location>
        <begin position="293"/>
        <end position="313"/>
    </location>
</feature>
<feature type="transmembrane region" description="Helical" evidence="17">
    <location>
        <begin position="221"/>
        <end position="240"/>
    </location>
</feature>
<dbReference type="InterPro" id="IPR003352">
    <property type="entry name" value="PTS_EIIC"/>
</dbReference>
<dbReference type="Proteomes" id="UP001230220">
    <property type="component" value="Unassembled WGS sequence"/>
</dbReference>
<evidence type="ECO:0000256" key="14">
    <source>
        <dbReference type="ARBA" id="ARBA00029639"/>
    </source>
</evidence>
<dbReference type="Pfam" id="PF02378">
    <property type="entry name" value="PTS_EIIC"/>
    <property type="match status" value="1"/>
</dbReference>
<evidence type="ECO:0000256" key="9">
    <source>
        <dbReference type="ARBA" id="ARBA00022683"/>
    </source>
</evidence>
<comment type="caution">
    <text evidence="20">The sequence shown here is derived from an EMBL/GenBank/DDBJ whole genome shotgun (WGS) entry which is preliminary data.</text>
</comment>
<protein>
    <recommendedName>
        <fullName evidence="3">PTS system lactose-specific EIICB component</fullName>
        <ecNumber evidence="2">2.7.1.207</ecNumber>
    </recommendedName>
    <alternativeName>
        <fullName evidence="14">EIICB-Lac</fullName>
    </alternativeName>
</protein>
<reference evidence="20 21" key="1">
    <citation type="submission" date="2023-07" db="EMBL/GenBank/DDBJ databases">
        <title>Genomic Encyclopedia of Type Strains, Phase IV (KMG-IV): sequencing the most valuable type-strain genomes for metagenomic binning, comparative biology and taxonomic classification.</title>
        <authorList>
            <person name="Goeker M."/>
        </authorList>
    </citation>
    <scope>NUCLEOTIDE SEQUENCE [LARGE SCALE GENOMIC DNA]</scope>
    <source>
        <strain evidence="20 21">DSM 16784</strain>
    </source>
</reference>
<evidence type="ECO:0000256" key="8">
    <source>
        <dbReference type="ARBA" id="ARBA00022679"/>
    </source>
</evidence>
<evidence type="ECO:0000259" key="19">
    <source>
        <dbReference type="PROSITE" id="PS51105"/>
    </source>
</evidence>
<dbReference type="SUPFAM" id="SSF52794">
    <property type="entry name" value="PTS system IIB component-like"/>
    <property type="match status" value="1"/>
</dbReference>
<dbReference type="InterPro" id="IPR051088">
    <property type="entry name" value="PTS_Sugar-EIIC/EIIB"/>
</dbReference>
<feature type="domain" description="PTS EIIC type-3" evidence="19">
    <location>
        <begin position="135"/>
        <end position="518"/>
    </location>
</feature>
<keyword evidence="13 17" id="KW-0472">Membrane</keyword>
<dbReference type="Gene3D" id="3.40.50.2300">
    <property type="match status" value="1"/>
</dbReference>
<evidence type="ECO:0000313" key="20">
    <source>
        <dbReference type="EMBL" id="MDQ0363079.1"/>
    </source>
</evidence>
<evidence type="ECO:0000256" key="1">
    <source>
        <dbReference type="ARBA" id="ARBA00004651"/>
    </source>
</evidence>
<dbReference type="InterPro" id="IPR036095">
    <property type="entry name" value="PTS_EIIB-like_sf"/>
</dbReference>
<evidence type="ECO:0000256" key="13">
    <source>
        <dbReference type="ARBA" id="ARBA00023136"/>
    </source>
</evidence>